<dbReference type="Proteomes" id="UP000030451">
    <property type="component" value="Unassembled WGS sequence"/>
</dbReference>
<dbReference type="AlphaFoldDB" id="A0A0A5JNW7"/>
<comment type="caution">
    <text evidence="2">The sequence shown here is derived from an EMBL/GenBank/DDBJ whole genome shotgun (WGS) entry which is preliminary data.</text>
</comment>
<feature type="transmembrane region" description="Helical" evidence="1">
    <location>
        <begin position="93"/>
        <end position="116"/>
    </location>
</feature>
<gene>
    <name evidence="2" type="ORF">NM06_07055</name>
</gene>
<sequence length="150" mass="16845">MQITGISLRKRRVMALYVITALLFQLYLLATLSLNPSQVHNNNWLAQAQGERVLLCTAEGFKWVDINELIEDNNSTTLDSNEIHDPLKFSCPLLDVCQLVILIAALVLVALTQWLCRTKANSNPPLLMLCQQRLYLSLAPKQSPPQAFLA</sequence>
<keyword evidence="1" id="KW-0812">Transmembrane</keyword>
<dbReference type="STRING" id="379097.SE23_13290"/>
<evidence type="ECO:0000313" key="3">
    <source>
        <dbReference type="Proteomes" id="UP000030451"/>
    </source>
</evidence>
<protein>
    <submittedName>
        <fullName evidence="2">Uncharacterized protein</fullName>
    </submittedName>
</protein>
<keyword evidence="1" id="KW-1133">Transmembrane helix</keyword>
<evidence type="ECO:0000256" key="1">
    <source>
        <dbReference type="SAM" id="Phobius"/>
    </source>
</evidence>
<proteinExistence type="predicted"/>
<organism evidence="2 3">
    <name type="scientific">Photobacterium sp. (strain ATCC 43367)</name>
    <dbReference type="NCBI Taxonomy" id="379097"/>
    <lineage>
        <taxon>Bacteria</taxon>
        <taxon>Pseudomonadati</taxon>
        <taxon>Pseudomonadota</taxon>
        <taxon>Gammaproteobacteria</taxon>
        <taxon>Vibrionales</taxon>
        <taxon>Vibrionaceae</taxon>
        <taxon>Vibrio</taxon>
        <taxon>Vibrio oreintalis group</taxon>
    </lineage>
</organism>
<reference evidence="2 3" key="1">
    <citation type="submission" date="2014-10" db="EMBL/GenBank/DDBJ databases">
        <title>Genome sequencing of Vibrio sinaloensis T08.</title>
        <authorList>
            <person name="Chan K.-G."/>
            <person name="Mohamad N.I."/>
        </authorList>
    </citation>
    <scope>NUCLEOTIDE SEQUENCE [LARGE SCALE GENOMIC DNA]</scope>
    <source>
        <strain evidence="2 3">T08</strain>
    </source>
</reference>
<dbReference type="RefSeq" id="WP_038189612.1">
    <property type="nucleotide sequence ID" value="NZ_JRWP01000005.1"/>
</dbReference>
<name>A0A0A5JNW7_PHOS4</name>
<evidence type="ECO:0000313" key="2">
    <source>
        <dbReference type="EMBL" id="KGY09643.1"/>
    </source>
</evidence>
<feature type="transmembrane region" description="Helical" evidence="1">
    <location>
        <begin position="12"/>
        <end position="34"/>
    </location>
</feature>
<keyword evidence="1" id="KW-0472">Membrane</keyword>
<accession>A0A0A5JNW7</accession>
<dbReference type="EMBL" id="JRWP01000005">
    <property type="protein sequence ID" value="KGY09643.1"/>
    <property type="molecule type" value="Genomic_DNA"/>
</dbReference>